<dbReference type="EMBL" id="KV749168">
    <property type="protein sequence ID" value="OCL10780.1"/>
    <property type="molecule type" value="Genomic_DNA"/>
</dbReference>
<proteinExistence type="predicted"/>
<dbReference type="Proteomes" id="UP000250140">
    <property type="component" value="Unassembled WGS sequence"/>
</dbReference>
<dbReference type="OrthoDB" id="3770722at2759"/>
<organism evidence="1 2">
    <name type="scientific">Glonium stellatum</name>
    <dbReference type="NCBI Taxonomy" id="574774"/>
    <lineage>
        <taxon>Eukaryota</taxon>
        <taxon>Fungi</taxon>
        <taxon>Dikarya</taxon>
        <taxon>Ascomycota</taxon>
        <taxon>Pezizomycotina</taxon>
        <taxon>Dothideomycetes</taxon>
        <taxon>Pleosporomycetidae</taxon>
        <taxon>Gloniales</taxon>
        <taxon>Gloniaceae</taxon>
        <taxon>Glonium</taxon>
    </lineage>
</organism>
<sequence length="128" mass="15056">MSIPILPSTPYQDDDSQVPRSTGFVTAQRRILEFQLRFPHRELTVGDARGFTSMISPHGFPSPRPPYPSVNEAIRMCYYMRELGYNTFVELKPAKKEVWLILRTRIILTQRDQIYWVQNWESGVVRHM</sequence>
<gene>
    <name evidence="1" type="ORF">AOQ84DRAFT_374605</name>
</gene>
<reference evidence="1 2" key="1">
    <citation type="journal article" date="2016" name="Nat. Commun.">
        <title>Ectomycorrhizal ecology is imprinted in the genome of the dominant symbiotic fungus Cenococcum geophilum.</title>
        <authorList>
            <consortium name="DOE Joint Genome Institute"/>
            <person name="Peter M."/>
            <person name="Kohler A."/>
            <person name="Ohm R.A."/>
            <person name="Kuo A."/>
            <person name="Krutzmann J."/>
            <person name="Morin E."/>
            <person name="Arend M."/>
            <person name="Barry K.W."/>
            <person name="Binder M."/>
            <person name="Choi C."/>
            <person name="Clum A."/>
            <person name="Copeland A."/>
            <person name="Grisel N."/>
            <person name="Haridas S."/>
            <person name="Kipfer T."/>
            <person name="LaButti K."/>
            <person name="Lindquist E."/>
            <person name="Lipzen A."/>
            <person name="Maire R."/>
            <person name="Meier B."/>
            <person name="Mihaltcheva S."/>
            <person name="Molinier V."/>
            <person name="Murat C."/>
            <person name="Poggeler S."/>
            <person name="Quandt C.A."/>
            <person name="Sperisen C."/>
            <person name="Tritt A."/>
            <person name="Tisserant E."/>
            <person name="Crous P.W."/>
            <person name="Henrissat B."/>
            <person name="Nehls U."/>
            <person name="Egli S."/>
            <person name="Spatafora J.W."/>
            <person name="Grigoriev I.V."/>
            <person name="Martin F.M."/>
        </authorList>
    </citation>
    <scope>NUCLEOTIDE SEQUENCE [LARGE SCALE GENOMIC DNA]</scope>
    <source>
        <strain evidence="1 2">CBS 207.34</strain>
    </source>
</reference>
<evidence type="ECO:0000313" key="1">
    <source>
        <dbReference type="EMBL" id="OCL10780.1"/>
    </source>
</evidence>
<name>A0A8E2F572_9PEZI</name>
<accession>A0A8E2F572</accession>
<dbReference type="AlphaFoldDB" id="A0A8E2F572"/>
<protein>
    <submittedName>
        <fullName evidence="1">Uncharacterized protein</fullName>
    </submittedName>
</protein>
<keyword evidence="2" id="KW-1185">Reference proteome</keyword>
<evidence type="ECO:0000313" key="2">
    <source>
        <dbReference type="Proteomes" id="UP000250140"/>
    </source>
</evidence>